<dbReference type="RefSeq" id="XP_007911895.1">
    <property type="nucleotide sequence ID" value="XM_007913704.1"/>
</dbReference>
<evidence type="ECO:0000313" key="2">
    <source>
        <dbReference type="Proteomes" id="UP000014074"/>
    </source>
</evidence>
<dbReference type="Pfam" id="PF05960">
    <property type="entry name" value="DUF885"/>
    <property type="match status" value="1"/>
</dbReference>
<accession>R8BVI5</accession>
<sequence length="615" mass="71185">MGLSQALPQMSSDVAQSSSVIFEGSWDNVDMSEAEGLSLAIENPFQQLVEDESMSDRVARVREDEKELKKFWTLEFSPRRYNELYTLYSDELENLEGCPFNSYGQEDRVDYLLLKGYLERSRRRLELDEARDKKMEPLLPFAPPLVELWEARREVKLEVLEPKRIAQLVHEATKIITQTQSKIEAGSLSVDKTAAFRAVRTIGSLRTHLDELCSFFKGYNPLFDWWVAAPYKKLDEALQALVPVIQFKLAGMKPDAKDEIVGEPIGRDGLLVDLEAECIPYTPEELLVIAKKKYAWCEKEMKKASHELGFGDDWREALEHVRNIYPEPGKMPELVKELVDGGVEYVKKHDLITVPPLAEKLIRMDMMSPEWQKVNPFFLGGRWIIVSYPTDTMEHEDKLMSMRGNGRHLSKATAFHEMIPGHHLQGYVATRNRKYRNLFTTPFYVEGWAMYWELIFWDRGDFFSSPEDRVGTLFWRMHRCARILFSLKFHLGQLTPQECVDLLVDMVGHERATAEGEVRRSLNGDYSPLYQAGYFLGALQLYALRSEVLGSKKYTEKEFHDRVLKANTMPIEMLRALLLEKELSKDYKSQWKFYGDISTPLPFKLFSSRMSGQNC</sequence>
<reference evidence="2" key="1">
    <citation type="journal article" date="2013" name="Genome Announc.">
        <title>Draft genome sequence of the ascomycete Phaeoacremonium aleophilum strain UCR-PA7, a causal agent of the esca disease complex in grapevines.</title>
        <authorList>
            <person name="Blanco-Ulate B."/>
            <person name="Rolshausen P."/>
            <person name="Cantu D."/>
        </authorList>
    </citation>
    <scope>NUCLEOTIDE SEQUENCE [LARGE SCALE GENOMIC DNA]</scope>
    <source>
        <strain evidence="2">UCR-PA7</strain>
    </source>
</reference>
<dbReference type="HOGENOM" id="CLU_035441_0_0_1"/>
<organism evidence="1 2">
    <name type="scientific">Phaeoacremonium minimum (strain UCR-PA7)</name>
    <name type="common">Esca disease fungus</name>
    <name type="synonym">Togninia minima</name>
    <dbReference type="NCBI Taxonomy" id="1286976"/>
    <lineage>
        <taxon>Eukaryota</taxon>
        <taxon>Fungi</taxon>
        <taxon>Dikarya</taxon>
        <taxon>Ascomycota</taxon>
        <taxon>Pezizomycotina</taxon>
        <taxon>Sordariomycetes</taxon>
        <taxon>Sordariomycetidae</taxon>
        <taxon>Togniniales</taxon>
        <taxon>Togniniaceae</taxon>
        <taxon>Phaeoacremonium</taxon>
    </lineage>
</organism>
<dbReference type="GeneID" id="19321236"/>
<dbReference type="PANTHER" id="PTHR33361">
    <property type="entry name" value="GLR0591 PROTEIN"/>
    <property type="match status" value="1"/>
</dbReference>
<dbReference type="OrthoDB" id="5959877at2759"/>
<dbReference type="PANTHER" id="PTHR33361:SF15">
    <property type="entry name" value="DUF885 FAMILY LIPOPROTEIN"/>
    <property type="match status" value="1"/>
</dbReference>
<dbReference type="eggNOG" id="ENOG502SFAI">
    <property type="taxonomic scope" value="Eukaryota"/>
</dbReference>
<evidence type="ECO:0000313" key="1">
    <source>
        <dbReference type="EMBL" id="EOO03363.1"/>
    </source>
</evidence>
<dbReference type="Proteomes" id="UP000014074">
    <property type="component" value="Unassembled WGS sequence"/>
</dbReference>
<keyword evidence="2" id="KW-1185">Reference proteome</keyword>
<dbReference type="InterPro" id="IPR010281">
    <property type="entry name" value="DUF885"/>
</dbReference>
<dbReference type="EMBL" id="KB932835">
    <property type="protein sequence ID" value="EOO03363.1"/>
    <property type="molecule type" value="Genomic_DNA"/>
</dbReference>
<dbReference type="KEGG" id="tmn:UCRPA7_1117"/>
<name>R8BVI5_PHAM7</name>
<protein>
    <submittedName>
        <fullName evidence="1">Putative x-pro dipeptidyl-protein</fullName>
    </submittedName>
</protein>
<proteinExistence type="predicted"/>
<gene>
    <name evidence="1" type="ORF">UCRPA7_1117</name>
</gene>
<dbReference type="AlphaFoldDB" id="R8BVI5"/>